<reference evidence="1 3" key="1">
    <citation type="journal article" date="2007" name="Proc. Natl. Acad. Sci. U.S.A.">
        <title>Genomic and metabolic adaptations of Methanobrevibacter smithii to the human gut.</title>
        <authorList>
            <person name="Samuel B.S."/>
            <person name="Hansen E.E."/>
            <person name="Manchester J.K."/>
            <person name="Coutinho P.M."/>
            <person name="Henrissat B."/>
            <person name="Fulton R."/>
            <person name="Latreille P."/>
            <person name="Kim K."/>
            <person name="Wilson R.K."/>
            <person name="Gordon J.I."/>
        </authorList>
    </citation>
    <scope>NUCLEOTIDE SEQUENCE [LARGE SCALE GENOMIC DNA]</scope>
    <source>
        <strain evidence="1">ATCC 35061</strain>
        <strain evidence="3">ATCC 35061 / DSM 861 / OCM 144 / PS</strain>
    </source>
</reference>
<evidence type="ECO:0000313" key="1">
    <source>
        <dbReference type="EMBL" id="ABQ86556.1"/>
    </source>
</evidence>
<evidence type="ECO:0000313" key="3">
    <source>
        <dbReference type="Proteomes" id="UP000001992"/>
    </source>
</evidence>
<gene>
    <name evidence="1" type="ordered locus">Msm_0351</name>
    <name evidence="2" type="ordered locus">Msm_0541</name>
</gene>
<proteinExistence type="predicted"/>
<dbReference type="KEGG" id="msi:Msm_0541"/>
<dbReference type="EMBL" id="CP000678">
    <property type="protein sequence ID" value="ABQ86746.1"/>
    <property type="molecule type" value="Genomic_DNA"/>
</dbReference>
<dbReference type="AlphaFoldDB" id="A5UK28"/>
<accession>A5UK28</accession>
<protein>
    <submittedName>
        <fullName evidence="1">Uncharacterized protein</fullName>
    </submittedName>
</protein>
<dbReference type="Proteomes" id="UP000001992">
    <property type="component" value="Chromosome"/>
</dbReference>
<evidence type="ECO:0000313" key="2">
    <source>
        <dbReference type="EMBL" id="ABQ86746.1"/>
    </source>
</evidence>
<name>A5UK28_METS3</name>
<dbReference type="EMBL" id="CP000678">
    <property type="protein sequence ID" value="ABQ86556.1"/>
    <property type="molecule type" value="Genomic_DNA"/>
</dbReference>
<dbReference type="EnsemblBacteria" id="ABQ86746">
    <property type="protein sequence ID" value="ABQ86746"/>
    <property type="gene ID" value="Msm_0541"/>
</dbReference>
<dbReference type="EnsemblBacteria" id="ABQ86556">
    <property type="protein sequence ID" value="ABQ86556"/>
    <property type="gene ID" value="Msm_0351"/>
</dbReference>
<dbReference type="KEGG" id="msi:Msm_0351"/>
<keyword evidence="3" id="KW-1185">Reference proteome</keyword>
<organism evidence="1 3">
    <name type="scientific">Methanobrevibacter smithii (strain ATCC 35061 / DSM 861 / OCM 144 / PS)</name>
    <dbReference type="NCBI Taxonomy" id="420247"/>
    <lineage>
        <taxon>Archaea</taxon>
        <taxon>Methanobacteriati</taxon>
        <taxon>Methanobacteriota</taxon>
        <taxon>Methanomada group</taxon>
        <taxon>Methanobacteria</taxon>
        <taxon>Methanobacteriales</taxon>
        <taxon>Methanobacteriaceae</taxon>
        <taxon>Methanobrevibacter</taxon>
    </lineage>
</organism>
<dbReference type="HOGENOM" id="CLU_3282917_0_0_2"/>
<sequence>MLGSPIRQSWVPKMYAPRPSLSQLTTTFIGNSSQAIPQIA</sequence>